<sequence length="152" mass="16751">MRVWITVSGDQGDIAGYTLCMAGSGMGFSDYAVEIAEKIGCARIPRLADEELIYVMGRFGRSLVMSADLDRVTLGKLLQRLGQILVLERANGFSVRAAHYHLLQQQGSIEVAYFPVSVRPQAVAHRWPPESDGEELVRIITGTPRGARPICY</sequence>
<organism evidence="1 2">
    <name type="scientific">Candidatus Sungiibacteriota bacterium</name>
    <dbReference type="NCBI Taxonomy" id="2750080"/>
    <lineage>
        <taxon>Bacteria</taxon>
        <taxon>Candidatus Sungiibacteriota</taxon>
    </lineage>
</organism>
<dbReference type="AlphaFoldDB" id="A0A932YVK0"/>
<proteinExistence type="predicted"/>
<protein>
    <submittedName>
        <fullName evidence="1">Uncharacterized protein</fullName>
    </submittedName>
</protein>
<dbReference type="Proteomes" id="UP000704960">
    <property type="component" value="Unassembled WGS sequence"/>
</dbReference>
<accession>A0A932YVK0</accession>
<name>A0A932YVK0_9BACT</name>
<evidence type="ECO:0000313" key="1">
    <source>
        <dbReference type="EMBL" id="MBI4132227.1"/>
    </source>
</evidence>
<dbReference type="EMBL" id="JACQMJ010000005">
    <property type="protein sequence ID" value="MBI4132227.1"/>
    <property type="molecule type" value="Genomic_DNA"/>
</dbReference>
<gene>
    <name evidence="1" type="ORF">HY474_01200</name>
</gene>
<comment type="caution">
    <text evidence="1">The sequence shown here is derived from an EMBL/GenBank/DDBJ whole genome shotgun (WGS) entry which is preliminary data.</text>
</comment>
<reference evidence="1" key="1">
    <citation type="submission" date="2020-07" db="EMBL/GenBank/DDBJ databases">
        <title>Huge and variable diversity of episymbiotic CPR bacteria and DPANN archaea in groundwater ecosystems.</title>
        <authorList>
            <person name="He C.Y."/>
            <person name="Keren R."/>
            <person name="Whittaker M."/>
            <person name="Farag I.F."/>
            <person name="Doudna J."/>
            <person name="Cate J.H.D."/>
            <person name="Banfield J.F."/>
        </authorList>
    </citation>
    <scope>NUCLEOTIDE SEQUENCE</scope>
    <source>
        <strain evidence="1">NC_groundwater_1226_Ag_S-0.1um_59_124</strain>
    </source>
</reference>
<evidence type="ECO:0000313" key="2">
    <source>
        <dbReference type="Proteomes" id="UP000704960"/>
    </source>
</evidence>